<accession>A0A450W6Z7</accession>
<evidence type="ECO:0000313" key="1">
    <source>
        <dbReference type="EMBL" id="VFK12842.1"/>
    </source>
</evidence>
<evidence type="ECO:0008006" key="3">
    <source>
        <dbReference type="Google" id="ProtNLM"/>
    </source>
</evidence>
<gene>
    <name evidence="1" type="ORF">BECKLPF1236A_GA0070988_100775</name>
    <name evidence="2" type="ORF">BECKLPF1236C_GA0070990_101155</name>
</gene>
<organism evidence="1">
    <name type="scientific">Candidatus Kentrum sp. LPFa</name>
    <dbReference type="NCBI Taxonomy" id="2126335"/>
    <lineage>
        <taxon>Bacteria</taxon>
        <taxon>Pseudomonadati</taxon>
        <taxon>Pseudomonadota</taxon>
        <taxon>Gammaproteobacteria</taxon>
        <taxon>Candidatus Kentrum</taxon>
    </lineage>
</organism>
<name>A0A450W6Z7_9GAMM</name>
<reference evidence="1" key="1">
    <citation type="submission" date="2019-02" db="EMBL/GenBank/DDBJ databases">
        <authorList>
            <person name="Gruber-Vodicka R. H."/>
            <person name="Seah K. B. B."/>
        </authorList>
    </citation>
    <scope>NUCLEOTIDE SEQUENCE</scope>
    <source>
        <strain evidence="1">BECK_S312</strain>
        <strain evidence="2">BECK_S426</strain>
    </source>
</reference>
<protein>
    <recommendedName>
        <fullName evidence="3">Protein kinase domain-containing protein</fullName>
    </recommendedName>
</protein>
<sequence>MFQANPRAPPFLTQLLLHQAIEIGDKDLDRLSEELDDFVREELPSRFHSKLRDAEKRMLSSEGLGAVHPKDRLALYRNLLEGNIPTDTEDNEQITLYLSGHFDKKWLEDADKRINPLPSTPSKHEHDAEPTIIDLVDRVFCQGLDEKPAPYERKDNGRVLLKGRFYEFRLADPRTRRPFTLQLFKEIHKTGGELWRNAARALIRVSGYRHGSLPVITDGGYRTAEDDVDGEQEEFAYIIIQEGHVTLAESPHVIEAFCKEKRRRALIQFNLLAEALSKLHGNRLIHRNLNPGAIDVVEKSDSEEGKEKSSLRLMRFEMSDLVENRIRELDVRRKSLDADLDGEQLSFEDIQRLCAARREEDFACLSPERLARLFPQQEVETLESTYSDVFSLAMVVCPWFIDASSQEEELS</sequence>
<dbReference type="Gene3D" id="1.10.510.10">
    <property type="entry name" value="Transferase(Phosphotransferase) domain 1"/>
    <property type="match status" value="1"/>
</dbReference>
<proteinExistence type="predicted"/>
<dbReference type="EMBL" id="CAADFP010000115">
    <property type="protein sequence ID" value="VFK30599.1"/>
    <property type="molecule type" value="Genomic_DNA"/>
</dbReference>
<dbReference type="AlphaFoldDB" id="A0A450W6Z7"/>
<evidence type="ECO:0000313" key="2">
    <source>
        <dbReference type="EMBL" id="VFK30599.1"/>
    </source>
</evidence>
<dbReference type="EMBL" id="CAADFM010000077">
    <property type="protein sequence ID" value="VFK12842.1"/>
    <property type="molecule type" value="Genomic_DNA"/>
</dbReference>